<dbReference type="InterPro" id="IPR002130">
    <property type="entry name" value="Cyclophilin-type_PPIase_dom"/>
</dbReference>
<protein>
    <recommendedName>
        <fullName evidence="3">Peptidyl-prolyl cis-trans isomerase</fullName>
        <shortName evidence="3">PPIase</shortName>
        <ecNumber evidence="3">5.2.1.8</ecNumber>
    </recommendedName>
</protein>
<accession>A0A8I5N135</accession>
<dbReference type="GO" id="GO:0006457">
    <property type="term" value="P:protein folding"/>
    <property type="evidence" value="ECO:0007669"/>
    <property type="project" value="InterPro"/>
</dbReference>
<dbReference type="GO" id="GO:0005737">
    <property type="term" value="C:cytoplasm"/>
    <property type="evidence" value="ECO:0007669"/>
    <property type="project" value="TreeGrafter"/>
</dbReference>
<comment type="catalytic activity">
    <reaction evidence="3">
        <text>[protein]-peptidylproline (omega=180) = [protein]-peptidylproline (omega=0)</text>
        <dbReference type="Rhea" id="RHEA:16237"/>
        <dbReference type="Rhea" id="RHEA-COMP:10747"/>
        <dbReference type="Rhea" id="RHEA-COMP:10748"/>
        <dbReference type="ChEBI" id="CHEBI:83833"/>
        <dbReference type="ChEBI" id="CHEBI:83834"/>
        <dbReference type="EC" id="5.2.1.8"/>
    </reaction>
</comment>
<evidence type="ECO:0000313" key="7">
    <source>
        <dbReference type="Proteomes" id="UP000028761"/>
    </source>
</evidence>
<comment type="function">
    <text evidence="3">PPIases accelerate the folding of proteins. It catalyzes the cis-trans isomerization of proline imidic peptide bonds in oligopeptides.</text>
</comment>
<dbReference type="PANTHER" id="PTHR11071:SF532">
    <property type="entry name" value="PEPTIDYL-PROLYL CIS-TRANS ISOMERASE"/>
    <property type="match status" value="1"/>
</dbReference>
<feature type="region of interest" description="Disordered" evidence="4">
    <location>
        <begin position="133"/>
        <end position="161"/>
    </location>
</feature>
<dbReference type="PRINTS" id="PR00153">
    <property type="entry name" value="CSAPPISMRASE"/>
</dbReference>
<dbReference type="Pfam" id="PF00160">
    <property type="entry name" value="Pro_isomerase"/>
    <property type="match status" value="1"/>
</dbReference>
<organism evidence="6 7">
    <name type="scientific">Papio anubis</name>
    <name type="common">Olive baboon</name>
    <dbReference type="NCBI Taxonomy" id="9555"/>
    <lineage>
        <taxon>Eukaryota</taxon>
        <taxon>Metazoa</taxon>
        <taxon>Chordata</taxon>
        <taxon>Craniata</taxon>
        <taxon>Vertebrata</taxon>
        <taxon>Euteleostomi</taxon>
        <taxon>Mammalia</taxon>
        <taxon>Eutheria</taxon>
        <taxon>Euarchontoglires</taxon>
        <taxon>Primates</taxon>
        <taxon>Haplorrhini</taxon>
        <taxon>Catarrhini</taxon>
        <taxon>Cercopithecidae</taxon>
        <taxon>Cercopithecinae</taxon>
        <taxon>Papio</taxon>
    </lineage>
</organism>
<dbReference type="GO" id="GO:0003755">
    <property type="term" value="F:peptidyl-prolyl cis-trans isomerase activity"/>
    <property type="evidence" value="ECO:0007669"/>
    <property type="project" value="UniProtKB-UniRule"/>
</dbReference>
<dbReference type="SUPFAM" id="SSF50891">
    <property type="entry name" value="Cyclophilin-like"/>
    <property type="match status" value="1"/>
</dbReference>
<evidence type="ECO:0000256" key="4">
    <source>
        <dbReference type="SAM" id="MobiDB-lite"/>
    </source>
</evidence>
<dbReference type="Proteomes" id="UP000028761">
    <property type="component" value="Chromosome 7"/>
</dbReference>
<dbReference type="GO" id="GO:0016018">
    <property type="term" value="F:cyclosporin A binding"/>
    <property type="evidence" value="ECO:0007669"/>
    <property type="project" value="TreeGrafter"/>
</dbReference>
<keyword evidence="7" id="KW-1185">Reference proteome</keyword>
<comment type="similarity">
    <text evidence="3">Belongs to the cyclophilin-type PPIase family.</text>
</comment>
<evidence type="ECO:0000313" key="6">
    <source>
        <dbReference type="Ensembl" id="ENSPANP00000052843.1"/>
    </source>
</evidence>
<dbReference type="InterPro" id="IPR020892">
    <property type="entry name" value="Cyclophilin-type_PPIase_CS"/>
</dbReference>
<proteinExistence type="inferred from homology"/>
<reference evidence="6 7" key="1">
    <citation type="submission" date="2012-03" db="EMBL/GenBank/DDBJ databases">
        <title>Whole Genome Assembly of Papio anubis.</title>
        <authorList>
            <person name="Liu Y.L."/>
            <person name="Abraham K.A."/>
            <person name="Akbar H.A."/>
            <person name="Ali S.A."/>
            <person name="Anosike U.A."/>
            <person name="Aqrawi P.A."/>
            <person name="Arias F.A."/>
            <person name="Attaway T.A."/>
            <person name="Awwad R.A."/>
            <person name="Babu C.B."/>
            <person name="Bandaranaike D.B."/>
            <person name="Battles P.B."/>
            <person name="Bell A.B."/>
            <person name="Beltran B.B."/>
            <person name="Berhane-Mersha D.B."/>
            <person name="Bess C.B."/>
            <person name="Bickham C.B."/>
            <person name="Bolden T.B."/>
            <person name="Carter K.C."/>
            <person name="Chau D.C."/>
            <person name="Chavez A.C."/>
            <person name="Clerc-Blankenburg K.C."/>
            <person name="Coyle M.C."/>
            <person name="Dao M.D."/>
            <person name="Davila M.L.D."/>
            <person name="Davy-Carroll L.D."/>
            <person name="Denson S.D."/>
            <person name="Dinh H.D."/>
            <person name="Fernandez S.F."/>
            <person name="Fernando P.F."/>
            <person name="Forbes L.F."/>
            <person name="Francis C.F."/>
            <person name="Francisco L.F."/>
            <person name="Fu Q.F."/>
            <person name="Garcia-Iii R.G."/>
            <person name="Garrett T.G."/>
            <person name="Gross S.G."/>
            <person name="Gubbala S.G."/>
            <person name="Hirani K.H."/>
            <person name="Hogues M.H."/>
            <person name="Hollins B.H."/>
            <person name="Jackson L.J."/>
            <person name="Javaid M.J."/>
            <person name="Jhangiani S.J."/>
            <person name="Johnson A.J."/>
            <person name="Johnson B.J."/>
            <person name="Jones J.J."/>
            <person name="Joshi V.J."/>
            <person name="Kalu J.K."/>
            <person name="Khan N.K."/>
            <person name="Korchina V.K."/>
            <person name="Kovar C.K."/>
            <person name="Lago L.L."/>
            <person name="Lara F.L."/>
            <person name="Le T.-K.L."/>
            <person name="Lee S.L."/>
            <person name="Legall-Iii F.L."/>
            <person name="Lemon S.L."/>
            <person name="Liu J.L."/>
            <person name="Liu Y.-S.L."/>
            <person name="Liyanage D.L."/>
            <person name="Lopez J.L."/>
            <person name="Lorensuhewa L.L."/>
            <person name="Mata R.M."/>
            <person name="Mathew T.M."/>
            <person name="Mercado C.M."/>
            <person name="Mercado I.M."/>
            <person name="Morales K.M."/>
            <person name="Morgan M.M."/>
            <person name="Munidasa M.M."/>
            <person name="Ngo D.N."/>
            <person name="Nguyen L.N."/>
            <person name="Nguyen T.N."/>
            <person name="Nguyen N.N."/>
            <person name="Obregon M.O."/>
            <person name="Okwuonu G.O."/>
            <person name="Ongeri F.O."/>
            <person name="Onwere C.O."/>
            <person name="Osifeso I.O."/>
            <person name="Parra A.P."/>
            <person name="Patil S.P."/>
            <person name="Perez A.P."/>
            <person name="Perez Y.P."/>
            <person name="Pham C.P."/>
            <person name="Pu L.-L.P."/>
            <person name="Puazo M.P."/>
            <person name="Quiroz J.Q."/>
            <person name="Rouhana J.R."/>
            <person name="Ruiz M.R."/>
            <person name="Ruiz S.-J.R."/>
            <person name="Saada N.S."/>
            <person name="Santibanez J.S."/>
            <person name="Scheel M.S."/>
            <person name="Schneider B.S."/>
            <person name="Simmons D.S."/>
            <person name="Sisson I.S."/>
            <person name="Tang L.-Y.T."/>
            <person name="Thornton R.T."/>
            <person name="Tisius J.T."/>
            <person name="Toledanes G.T."/>
            <person name="Trejos Z.T."/>
            <person name="Usmani K.U."/>
            <person name="Varghese R.V."/>
            <person name="Vattathil S.V."/>
            <person name="Vee V.V."/>
            <person name="Walker D.W."/>
            <person name="Weissenberger G.W."/>
            <person name="White C.W."/>
            <person name="Williams A.W."/>
            <person name="Woodworth J.W."/>
            <person name="Wright R.W."/>
            <person name="Zhu Y.Z."/>
            <person name="Han Y.H."/>
            <person name="Newsham I.N."/>
            <person name="Nazareth L.N."/>
            <person name="Worley K.W."/>
            <person name="Muzny D.M."/>
            <person name="Rogers J.R."/>
            <person name="Gibbs R.G."/>
        </authorList>
    </citation>
    <scope>NUCLEOTIDE SEQUENCE [LARGE SCALE GENOMIC DNA]</scope>
</reference>
<evidence type="ECO:0000256" key="3">
    <source>
        <dbReference type="RuleBase" id="RU363019"/>
    </source>
</evidence>
<dbReference type="PANTHER" id="PTHR11071">
    <property type="entry name" value="PEPTIDYL-PROLYL CIS-TRANS ISOMERASE"/>
    <property type="match status" value="1"/>
</dbReference>
<dbReference type="InterPro" id="IPR029000">
    <property type="entry name" value="Cyclophilin-like_dom_sf"/>
</dbReference>
<feature type="compositionally biased region" description="Basic and acidic residues" evidence="4">
    <location>
        <begin position="135"/>
        <end position="144"/>
    </location>
</feature>
<reference evidence="6" key="3">
    <citation type="submission" date="2025-09" db="UniProtKB">
        <authorList>
            <consortium name="Ensembl"/>
        </authorList>
    </citation>
    <scope>IDENTIFICATION</scope>
</reference>
<dbReference type="GeneTree" id="ENSGT00950000183087"/>
<keyword evidence="1 3" id="KW-0697">Rotamase</keyword>
<sequence length="161" mass="18022">CCPITSEASWTITDALGNSYSGGHRHCHQEPCTISHGQPHRVLRYCCHGEPLGRVFFQLFADKIPKTAENFRALSTGEKGFGYNDSYFHRIIPGFMCQGGDFTCHNGTGGNEERERPSHIVLYCFIVSACFKKKQGSETKDRQPSTRPKTQPEPAWPKPSS</sequence>
<dbReference type="PROSITE" id="PS00170">
    <property type="entry name" value="CSA_PPIASE_1"/>
    <property type="match status" value="1"/>
</dbReference>
<dbReference type="Ensembl" id="ENSPANT00000071294.1">
    <property type="protein sequence ID" value="ENSPANP00000052843.1"/>
    <property type="gene ID" value="ENSPANG00000041788.1"/>
</dbReference>
<evidence type="ECO:0000256" key="2">
    <source>
        <dbReference type="ARBA" id="ARBA00023235"/>
    </source>
</evidence>
<feature type="domain" description="PPIase cyclophilin-type" evidence="5">
    <location>
        <begin position="42"/>
        <end position="113"/>
    </location>
</feature>
<dbReference type="AlphaFoldDB" id="A0A8I5N135"/>
<name>A0A8I5N135_PAPAN</name>
<dbReference type="PROSITE" id="PS50072">
    <property type="entry name" value="CSA_PPIASE_2"/>
    <property type="match status" value="1"/>
</dbReference>
<reference evidence="6" key="2">
    <citation type="submission" date="2025-08" db="UniProtKB">
        <authorList>
            <consortium name="Ensembl"/>
        </authorList>
    </citation>
    <scope>IDENTIFICATION</scope>
</reference>
<evidence type="ECO:0000259" key="5">
    <source>
        <dbReference type="PROSITE" id="PS50072"/>
    </source>
</evidence>
<evidence type="ECO:0000256" key="1">
    <source>
        <dbReference type="ARBA" id="ARBA00023110"/>
    </source>
</evidence>
<dbReference type="EC" id="5.2.1.8" evidence="3"/>
<keyword evidence="2 3" id="KW-0413">Isomerase</keyword>
<dbReference type="Gene3D" id="2.40.100.10">
    <property type="entry name" value="Cyclophilin-like"/>
    <property type="match status" value="1"/>
</dbReference>